<dbReference type="InterPro" id="IPR036983">
    <property type="entry name" value="AIM24_sf"/>
</dbReference>
<dbReference type="InterPro" id="IPR016031">
    <property type="entry name" value="Trp_RNA-bd_attenuator-like_dom"/>
</dbReference>
<comment type="caution">
    <text evidence="1">The sequence shown here is derived from an EMBL/GenBank/DDBJ whole genome shotgun (WGS) entry which is preliminary data.</text>
</comment>
<dbReference type="Proteomes" id="UP000824201">
    <property type="component" value="Unassembled WGS sequence"/>
</dbReference>
<dbReference type="Gene3D" id="3.60.160.10">
    <property type="entry name" value="Mitochondrial biogenesis AIM24"/>
    <property type="match status" value="1"/>
</dbReference>
<reference evidence="1" key="2">
    <citation type="journal article" date="2021" name="PeerJ">
        <title>Extensive microbial diversity within the chicken gut microbiome revealed by metagenomics and culture.</title>
        <authorList>
            <person name="Gilroy R."/>
            <person name="Ravi A."/>
            <person name="Getino M."/>
            <person name="Pursley I."/>
            <person name="Horton D.L."/>
            <person name="Alikhan N.F."/>
            <person name="Baker D."/>
            <person name="Gharbi K."/>
            <person name="Hall N."/>
            <person name="Watson M."/>
            <person name="Adriaenssens E.M."/>
            <person name="Foster-Nyarko E."/>
            <person name="Jarju S."/>
            <person name="Secka A."/>
            <person name="Antonio M."/>
            <person name="Oren A."/>
            <person name="Chaudhuri R.R."/>
            <person name="La Ragione R."/>
            <person name="Hildebrand F."/>
            <person name="Pallen M.J."/>
        </authorList>
    </citation>
    <scope>NUCLEOTIDE SEQUENCE</scope>
    <source>
        <strain evidence="1">ChiW13-3771</strain>
    </source>
</reference>
<dbReference type="Pfam" id="PF01987">
    <property type="entry name" value="AIM24"/>
    <property type="match status" value="1"/>
</dbReference>
<gene>
    <name evidence="1" type="ORF">IAC96_13025</name>
</gene>
<accession>A0A9D1EH04</accession>
<dbReference type="PANTHER" id="PTHR43657:SF1">
    <property type="entry name" value="ALTERED INHERITANCE OF MITOCHONDRIA PROTEIN 24, MITOCHONDRIAL"/>
    <property type="match status" value="1"/>
</dbReference>
<evidence type="ECO:0000313" key="1">
    <source>
        <dbReference type="EMBL" id="HIR89861.1"/>
    </source>
</evidence>
<dbReference type="InterPro" id="IPR002838">
    <property type="entry name" value="AIM24"/>
</dbReference>
<evidence type="ECO:0000313" key="2">
    <source>
        <dbReference type="Proteomes" id="UP000824201"/>
    </source>
</evidence>
<name>A0A9D1EH04_9FIRM</name>
<dbReference type="NCBIfam" id="TIGR00266">
    <property type="entry name" value="TIGR00266 family protein"/>
    <property type="match status" value="1"/>
</dbReference>
<reference evidence="1" key="1">
    <citation type="submission" date="2020-10" db="EMBL/GenBank/DDBJ databases">
        <authorList>
            <person name="Gilroy R."/>
        </authorList>
    </citation>
    <scope>NUCLEOTIDE SEQUENCE</scope>
    <source>
        <strain evidence="1">ChiW13-3771</strain>
    </source>
</reference>
<dbReference type="EMBL" id="DVHN01000186">
    <property type="protein sequence ID" value="HIR89861.1"/>
    <property type="molecule type" value="Genomic_DNA"/>
</dbReference>
<protein>
    <submittedName>
        <fullName evidence="1">TIGR00266 family protein</fullName>
    </submittedName>
</protein>
<dbReference type="PANTHER" id="PTHR43657">
    <property type="entry name" value="TRYPTOPHAN RNA-BINDING ATTENUATOR PROTEIN-LIKE PROTEIN"/>
    <property type="match status" value="1"/>
</dbReference>
<dbReference type="SUPFAM" id="SSF51219">
    <property type="entry name" value="TRAP-like"/>
    <property type="match status" value="1"/>
</dbReference>
<dbReference type="AlphaFoldDB" id="A0A9D1EH04"/>
<sequence>MRYEIKGEPLPVVVCKLEEGEKMITERGSMSWMSPNMKMETSGGGSIGKAFGRLISGEAIFQNIYTAQGGPGLIAFASSFPGSIRTIEISPGNDFIVQKTGFLASESGVELSVFFRKKLGSGFFGGEGFIMQRLSGNGLAFIEIDGSAVEYELEAGQQIVVDTGYLAAMSSTCSMDIQTIPGVKNMFFGGEGVFNTVVTGPGRVILQTMPVSGVAKAIQPFIITKSQN</sequence>
<proteinExistence type="predicted"/>
<organism evidence="1 2">
    <name type="scientific">Candidatus Fimimorpha faecalis</name>
    <dbReference type="NCBI Taxonomy" id="2840824"/>
    <lineage>
        <taxon>Bacteria</taxon>
        <taxon>Bacillati</taxon>
        <taxon>Bacillota</taxon>
        <taxon>Clostridia</taxon>
        <taxon>Eubacteriales</taxon>
        <taxon>Candidatus Fimimorpha</taxon>
    </lineage>
</organism>